<dbReference type="InterPro" id="IPR021986">
    <property type="entry name" value="Spherulin4"/>
</dbReference>
<dbReference type="InParanoid" id="D7FXS0"/>
<dbReference type="Proteomes" id="UP000002630">
    <property type="component" value="Linkage Group LG09"/>
</dbReference>
<dbReference type="EMBL" id="FN649734">
    <property type="protein sequence ID" value="CBJ32333.1"/>
    <property type="molecule type" value="Genomic_DNA"/>
</dbReference>
<protein>
    <recommendedName>
        <fullName evidence="3">Spherulation-specific family 4</fullName>
    </recommendedName>
</protein>
<dbReference type="PANTHER" id="PTHR35040">
    <property type="match status" value="1"/>
</dbReference>
<reference evidence="1 2" key="1">
    <citation type="journal article" date="2010" name="Nature">
        <title>The Ectocarpus genome and the independent evolution of multicellularity in brown algae.</title>
        <authorList>
            <person name="Cock J.M."/>
            <person name="Sterck L."/>
            <person name="Rouze P."/>
            <person name="Scornet D."/>
            <person name="Allen A.E."/>
            <person name="Amoutzias G."/>
            <person name="Anthouard V."/>
            <person name="Artiguenave F."/>
            <person name="Aury J.M."/>
            <person name="Badger J.H."/>
            <person name="Beszteri B."/>
            <person name="Billiau K."/>
            <person name="Bonnet E."/>
            <person name="Bothwell J.H."/>
            <person name="Bowler C."/>
            <person name="Boyen C."/>
            <person name="Brownlee C."/>
            <person name="Carrano C.J."/>
            <person name="Charrier B."/>
            <person name="Cho G.Y."/>
            <person name="Coelho S.M."/>
            <person name="Collen J."/>
            <person name="Corre E."/>
            <person name="Da Silva C."/>
            <person name="Delage L."/>
            <person name="Delaroque N."/>
            <person name="Dittami S.M."/>
            <person name="Doulbeau S."/>
            <person name="Elias M."/>
            <person name="Farnham G."/>
            <person name="Gachon C.M."/>
            <person name="Gschloessl B."/>
            <person name="Heesch S."/>
            <person name="Jabbari K."/>
            <person name="Jubin C."/>
            <person name="Kawai H."/>
            <person name="Kimura K."/>
            <person name="Kloareg B."/>
            <person name="Kupper F.C."/>
            <person name="Lang D."/>
            <person name="Le Bail A."/>
            <person name="Leblanc C."/>
            <person name="Lerouge P."/>
            <person name="Lohr M."/>
            <person name="Lopez P.J."/>
            <person name="Martens C."/>
            <person name="Maumus F."/>
            <person name="Michel G."/>
            <person name="Miranda-Saavedra D."/>
            <person name="Morales J."/>
            <person name="Moreau H."/>
            <person name="Motomura T."/>
            <person name="Nagasato C."/>
            <person name="Napoli C.A."/>
            <person name="Nelson D.R."/>
            <person name="Nyvall-Collen P."/>
            <person name="Peters A.F."/>
            <person name="Pommier C."/>
            <person name="Potin P."/>
            <person name="Poulain J."/>
            <person name="Quesneville H."/>
            <person name="Read B."/>
            <person name="Rensing S.A."/>
            <person name="Ritter A."/>
            <person name="Rousvoal S."/>
            <person name="Samanta M."/>
            <person name="Samson G."/>
            <person name="Schroeder D.C."/>
            <person name="Segurens B."/>
            <person name="Strittmatter M."/>
            <person name="Tonon T."/>
            <person name="Tregear J.W."/>
            <person name="Valentin K."/>
            <person name="von Dassow P."/>
            <person name="Yamagishi T."/>
            <person name="Van de Peer Y."/>
            <person name="Wincker P."/>
        </authorList>
    </citation>
    <scope>NUCLEOTIDE SEQUENCE [LARGE SCALE GENOMIC DNA]</scope>
    <source>
        <strain evidence="2">Ec32 / CCAP1310/4</strain>
    </source>
</reference>
<evidence type="ECO:0000313" key="2">
    <source>
        <dbReference type="Proteomes" id="UP000002630"/>
    </source>
</evidence>
<accession>D7FXS0</accession>
<dbReference type="EMBL" id="FN648522">
    <property type="protein sequence ID" value="CBJ32333.1"/>
    <property type="molecule type" value="Genomic_DNA"/>
</dbReference>
<name>D7FXS0_ECTSI</name>
<dbReference type="Pfam" id="PF12138">
    <property type="entry name" value="Spherulin4"/>
    <property type="match status" value="1"/>
</dbReference>
<keyword evidence="2" id="KW-1185">Reference proteome</keyword>
<dbReference type="PANTHER" id="PTHR35040:SF9">
    <property type="entry name" value="4-LIKE CELL SURFACE PROTEIN, PUTATIVE (AFU_ORTHOLOGUE AFUA_4G14080)-RELATED"/>
    <property type="match status" value="1"/>
</dbReference>
<gene>
    <name evidence="1" type="ORF">Esi_0331_0002</name>
</gene>
<dbReference type="AlphaFoldDB" id="D7FXS0"/>
<organism evidence="1 2">
    <name type="scientific">Ectocarpus siliculosus</name>
    <name type="common">Brown alga</name>
    <name type="synonym">Conferva siliculosa</name>
    <dbReference type="NCBI Taxonomy" id="2880"/>
    <lineage>
        <taxon>Eukaryota</taxon>
        <taxon>Sar</taxon>
        <taxon>Stramenopiles</taxon>
        <taxon>Ochrophyta</taxon>
        <taxon>PX clade</taxon>
        <taxon>Phaeophyceae</taxon>
        <taxon>Ectocarpales</taxon>
        <taxon>Ectocarpaceae</taxon>
        <taxon>Ectocarpus</taxon>
    </lineage>
</organism>
<evidence type="ECO:0000313" key="1">
    <source>
        <dbReference type="EMBL" id="CBJ32333.1"/>
    </source>
</evidence>
<dbReference type="OrthoDB" id="5342184at2759"/>
<proteinExistence type="predicted"/>
<sequence>MVEAAQNTTVSYSVVINPSSGPGDSAEEAYTTGITELLNVGVEVLCYVPTGFGSTDVSTVTADIDKYESFYPGMCDGYFFDEGPGGEDNAWKYTDYYNHVQEAGGAGSTVVVNPGIRPHDSLYFIGDVYAGTNPGQGGQVVITSYENSFPKFYDGSQDYHNQEVPFPPRYVTDRYKHSVMVYAAYFTTLQEVNGCPCGAKNQANIFSP</sequence>
<evidence type="ECO:0008006" key="3">
    <source>
        <dbReference type="Google" id="ProtNLM"/>
    </source>
</evidence>